<name>A0A7T0BVB2_9BACT</name>
<proteinExistence type="predicted"/>
<organism evidence="1 2">
    <name type="scientific">Candidatus Nitronauta litoralis</name>
    <dbReference type="NCBI Taxonomy" id="2705533"/>
    <lineage>
        <taxon>Bacteria</taxon>
        <taxon>Pseudomonadati</taxon>
        <taxon>Nitrospinota/Tectimicrobiota group</taxon>
        <taxon>Nitrospinota</taxon>
        <taxon>Nitrospinia</taxon>
        <taxon>Nitrospinales</taxon>
        <taxon>Nitrospinaceae</taxon>
        <taxon>Candidatus Nitronauta</taxon>
    </lineage>
</organism>
<evidence type="ECO:0008006" key="3">
    <source>
        <dbReference type="Google" id="ProtNLM"/>
    </source>
</evidence>
<dbReference type="Proteomes" id="UP000594688">
    <property type="component" value="Chromosome"/>
</dbReference>
<reference evidence="1 2" key="1">
    <citation type="submission" date="2020-02" db="EMBL/GenBank/DDBJ databases">
        <title>Genomic and physiological characterization of two novel Nitrospinaceae genera.</title>
        <authorList>
            <person name="Mueller A.J."/>
            <person name="Jung M.-Y."/>
            <person name="Strachan C.R."/>
            <person name="Herbold C.W."/>
            <person name="Kirkegaard R.H."/>
            <person name="Daims H."/>
        </authorList>
    </citation>
    <scope>NUCLEOTIDE SEQUENCE [LARGE SCALE GENOMIC DNA]</scope>
    <source>
        <strain evidence="1">EB</strain>
    </source>
</reference>
<sequence>MREDFTSGFISGKNKTTHAPALLLKLGWAARSSAPALELRLADRAISTGSEFWQPLVLGWQGKGSESLKGVTLWNGESSPAPGASRFSDLFAQYPPERASVVVYQWFEGEGLNESDLAPLFAGVIGGPFEYDGVECRLRLTPYSESLGQFVIGAPITLNDYPNVPVENLGQTRPIVIGSVKGAPGMRVRKVARSQLTSVVLPGASTLDVSTTDGFPDSGVVLVNDDEILYTGKTADRFTGCTGIAEFHFADDQVLEKVNDHRFLFSDPAFPIQSINRVCVADQPVDPSEYSVDLVRGEVIFPRQPREVQSIDTKFLQAQFDAVAAGNSALDPSFAMQPNLRTRYAKINQTHRKLSLSQTDDLAAIGQIGRVLLRVEHFMEEQLSSDSVSIRLSGVGEVGVLSPPAKDDVAVTTGSTDMTHNHLDTFGFPIDIPQPPISPTSNADHVVEQGAISGTGKYQNLIAGQSLINVQFPPAPPGAIRGEYQLSLNVEGGLFGVGEAALFFNGNKVAEWNPSRFNFDYSPSFTLNGSNQPSTMSLSVGAQGGQWTVSFTSVKRLLFYPHGTQATQIPQQTLKTGSTQELSLQPPVTAVTEKSTRTIVDVFDITDQVDGNWDWFTGREVEVEYTGSNDGRTVYVLHIAFEIEYARRRLKATDTITADVKGLVDDGSGSLSGSSNALLERPDHVFLWCLKKILQLPDSAIDPVSFSSAGDSLQAAVPGGYRLSGVIQNSGSLESLWKEWMVSSRCRLSWDAGGRARLLFRPLNSSTGLNGQEAKTLDDSSVLLNPKNGKPRIQLKRGSGNAVSTVINLPYDRNWSAGTRQDRYRNLISVQDPVQVELFGASSLPGGRPLDWCTEQSMAQDLAAFYLAESSRPLTSLECDVPLEHLDLEPGDTVKLNYPDAGLNGVFAQLSERTDLAGGDTPDGLQAVRLLFHLFPIEYLQEFSLTTFEANESSALILDWQMDENQGIPVLELAGIADEPGILSYSVQTEEAVLLTSFIRSLNSVQSAETISNDLSFQTSPDHVAASEGIFSSANGGWGQQAWGFSGWGGREVLM</sequence>
<accession>A0A7T0BVB2</accession>
<dbReference type="AlphaFoldDB" id="A0A7T0BVB2"/>
<gene>
    <name evidence="1" type="ORF">G3M70_06025</name>
</gene>
<protein>
    <recommendedName>
        <fullName evidence="3">Tip attachment protein J domain-containing protein</fullName>
    </recommendedName>
</protein>
<dbReference type="KEGG" id="nli:G3M70_06025"/>
<dbReference type="EMBL" id="CP048685">
    <property type="protein sequence ID" value="QPJ61467.1"/>
    <property type="molecule type" value="Genomic_DNA"/>
</dbReference>
<evidence type="ECO:0000313" key="1">
    <source>
        <dbReference type="EMBL" id="QPJ61467.1"/>
    </source>
</evidence>
<evidence type="ECO:0000313" key="2">
    <source>
        <dbReference type="Proteomes" id="UP000594688"/>
    </source>
</evidence>